<dbReference type="InterPro" id="IPR004450">
    <property type="entry name" value="Thr_synthase-like"/>
</dbReference>
<evidence type="ECO:0000256" key="1">
    <source>
        <dbReference type="ARBA" id="ARBA00001933"/>
    </source>
</evidence>
<dbReference type="InterPro" id="IPR036052">
    <property type="entry name" value="TrpB-like_PALP_sf"/>
</dbReference>
<dbReference type="GO" id="GO:0005737">
    <property type="term" value="C:cytoplasm"/>
    <property type="evidence" value="ECO:0007669"/>
    <property type="project" value="TreeGrafter"/>
</dbReference>
<dbReference type="Pfam" id="PF00291">
    <property type="entry name" value="PALP"/>
    <property type="match status" value="1"/>
</dbReference>
<feature type="modified residue" description="N6-(pyridoxal phosphate)lysine" evidence="5">
    <location>
        <position position="115"/>
    </location>
</feature>
<dbReference type="RefSeq" id="WP_115550952.1">
    <property type="nucleotide sequence ID" value="NZ_CAOOIB010000009.1"/>
</dbReference>
<dbReference type="Pfam" id="PF14821">
    <property type="entry name" value="Thr_synth_N"/>
    <property type="match status" value="1"/>
</dbReference>
<dbReference type="NCBIfam" id="TIGR00260">
    <property type="entry name" value="thrC"/>
    <property type="match status" value="1"/>
</dbReference>
<evidence type="ECO:0000256" key="4">
    <source>
        <dbReference type="NCBIfam" id="TIGR00260"/>
    </source>
</evidence>
<accession>A0A3D8IGD4</accession>
<dbReference type="CDD" id="cd01560">
    <property type="entry name" value="Thr-synth_2"/>
    <property type="match status" value="1"/>
</dbReference>
<dbReference type="GO" id="GO:0009088">
    <property type="term" value="P:threonine biosynthetic process"/>
    <property type="evidence" value="ECO:0007669"/>
    <property type="project" value="UniProtKB-UniRule"/>
</dbReference>
<dbReference type="Proteomes" id="UP000256650">
    <property type="component" value="Unassembled WGS sequence"/>
</dbReference>
<organism evidence="8 9">
    <name type="scientific">Helicobacter ganmani</name>
    <dbReference type="NCBI Taxonomy" id="60246"/>
    <lineage>
        <taxon>Bacteria</taxon>
        <taxon>Pseudomonadati</taxon>
        <taxon>Campylobacterota</taxon>
        <taxon>Epsilonproteobacteria</taxon>
        <taxon>Campylobacterales</taxon>
        <taxon>Helicobacteraceae</taxon>
        <taxon>Helicobacter</taxon>
    </lineage>
</organism>
<feature type="domain" description="Tryptophan synthase beta chain-like PALP" evidence="6">
    <location>
        <begin position="105"/>
        <end position="409"/>
    </location>
</feature>
<comment type="caution">
    <text evidence="8">The sequence shown here is derived from an EMBL/GenBank/DDBJ whole genome shotgun (WGS) entry which is preliminary data.</text>
</comment>
<evidence type="ECO:0000313" key="9">
    <source>
        <dbReference type="Proteomes" id="UP000256650"/>
    </source>
</evidence>
<dbReference type="EMBL" id="NXLS01000002">
    <property type="protein sequence ID" value="RDU63621.1"/>
    <property type="molecule type" value="Genomic_DNA"/>
</dbReference>
<keyword evidence="3 5" id="KW-0663">Pyridoxal phosphate</keyword>
<dbReference type="AlphaFoldDB" id="A0A3D8IGD4"/>
<dbReference type="InterPro" id="IPR037158">
    <property type="entry name" value="Thr_synth_N_sf"/>
</dbReference>
<evidence type="ECO:0000256" key="3">
    <source>
        <dbReference type="ARBA" id="ARBA00022898"/>
    </source>
</evidence>
<dbReference type="OrthoDB" id="9763107at2"/>
<dbReference type="Gene3D" id="3.90.1380.10">
    <property type="entry name" value="Threonine synthase, N-terminal domain"/>
    <property type="match status" value="1"/>
</dbReference>
<protein>
    <recommendedName>
        <fullName evidence="4">Threonine synthase</fullName>
        <ecNumber evidence="4">4.2.3.1</ecNumber>
    </recommendedName>
</protein>
<evidence type="ECO:0000313" key="8">
    <source>
        <dbReference type="EMBL" id="RDU63621.1"/>
    </source>
</evidence>
<feature type="domain" description="Threonine synthase N-terminal" evidence="7">
    <location>
        <begin position="6"/>
        <end position="65"/>
    </location>
</feature>
<dbReference type="GO" id="GO:0004795">
    <property type="term" value="F:threonine synthase activity"/>
    <property type="evidence" value="ECO:0007669"/>
    <property type="project" value="UniProtKB-UniRule"/>
</dbReference>
<dbReference type="PANTHER" id="PTHR43515:SF1">
    <property type="entry name" value="THREONINE SYNTHASE-LIKE 1"/>
    <property type="match status" value="1"/>
</dbReference>
<evidence type="ECO:0000256" key="2">
    <source>
        <dbReference type="ARBA" id="ARBA00005517"/>
    </source>
</evidence>
<evidence type="ECO:0000259" key="7">
    <source>
        <dbReference type="Pfam" id="PF14821"/>
    </source>
</evidence>
<reference evidence="8 9" key="1">
    <citation type="submission" date="2018-04" db="EMBL/GenBank/DDBJ databases">
        <title>Novel Campyloabacter and Helicobacter Species and Strains.</title>
        <authorList>
            <person name="Mannion A.J."/>
            <person name="Shen Z."/>
            <person name="Fox J.G."/>
        </authorList>
    </citation>
    <scope>NUCLEOTIDE SEQUENCE [LARGE SCALE GENOMIC DNA]</scope>
    <source>
        <strain evidence="8 9">MIT 99-5101</strain>
    </source>
</reference>
<dbReference type="EC" id="4.2.3.1" evidence="4"/>
<dbReference type="GeneID" id="82535057"/>
<evidence type="ECO:0000259" key="6">
    <source>
        <dbReference type="Pfam" id="PF00291"/>
    </source>
</evidence>
<dbReference type="InterPro" id="IPR001926">
    <property type="entry name" value="TrpB-like_PALP"/>
</dbReference>
<comment type="cofactor">
    <cofactor evidence="1 5">
        <name>pyridoxal 5'-phosphate</name>
        <dbReference type="ChEBI" id="CHEBI:597326"/>
    </cofactor>
</comment>
<comment type="similarity">
    <text evidence="2">Belongs to the threonine synthase family.</text>
</comment>
<sequence>MQTQHFIGTRGGQDLAFTFKDAVLNPNAAFGGLYTAKKLPKFDEDVIKEFSQLTYEELTQEIFHRLGLNVHKELLEEALSLYEDFDNSTTPAPLYSVHPYLNIQKLYCGPTRAFKDMALQPFGVLFGGFLRESKKETDYLILVATSGDTGPATLQSFANKPQIKVVCIYPEGGTSEVQRLQMTTINAENIKVFGIKGDFDEAQTLLKDLLKDPRFNAILKSKNIALSAANSVNFGRIAFQIIYHVYASLQIFKINHQKIHIIVPSGNFGNALGAFYAKLMGFPIERIWIASNANNVLTEFIKTGVYDISEKSLQKTYSPAMDILKSSNIERILFTLFDAQRTRELMESLEQNGKYSLTKEELAWVQTYFSATSCDDNYCLNIMKTYAQKGYILDPHTACGFKAFEEIKVKFPNTPCVLCSTAEWTKFAPTLAKALDLGDLSDKDALEQISKAYKINIPKQIFTLFNQQEVHKEVFSKEVLGEKILEWL</sequence>
<name>A0A3D8IGD4_9HELI</name>
<gene>
    <name evidence="8" type="ORF">CQA43_01985</name>
</gene>
<dbReference type="InterPro" id="IPR029144">
    <property type="entry name" value="Thr_synth_N"/>
</dbReference>
<evidence type="ECO:0000256" key="5">
    <source>
        <dbReference type="PIRSR" id="PIRSR604450-51"/>
    </source>
</evidence>
<proteinExistence type="inferred from homology"/>
<keyword evidence="9" id="KW-1185">Reference proteome</keyword>
<dbReference type="PANTHER" id="PTHR43515">
    <property type="entry name" value="THREONINE SYNTHASE-LIKE 1"/>
    <property type="match status" value="1"/>
</dbReference>
<dbReference type="SUPFAM" id="SSF53686">
    <property type="entry name" value="Tryptophan synthase beta subunit-like PLP-dependent enzymes"/>
    <property type="match status" value="1"/>
</dbReference>
<dbReference type="Gene3D" id="3.40.50.1100">
    <property type="match status" value="2"/>
</dbReference>